<evidence type="ECO:0000313" key="1">
    <source>
        <dbReference type="EMBL" id="KAF9651659.1"/>
    </source>
</evidence>
<protein>
    <submittedName>
        <fullName evidence="1">Uncharacterized protein</fullName>
    </submittedName>
</protein>
<dbReference type="EMBL" id="MU117974">
    <property type="protein sequence ID" value="KAF9651659.1"/>
    <property type="molecule type" value="Genomic_DNA"/>
</dbReference>
<dbReference type="Proteomes" id="UP000886501">
    <property type="component" value="Unassembled WGS sequence"/>
</dbReference>
<proteinExistence type="predicted"/>
<comment type="caution">
    <text evidence="1">The sequence shown here is derived from an EMBL/GenBank/DDBJ whole genome shotgun (WGS) entry which is preliminary data.</text>
</comment>
<reference evidence="1" key="1">
    <citation type="submission" date="2019-10" db="EMBL/GenBank/DDBJ databases">
        <authorList>
            <consortium name="DOE Joint Genome Institute"/>
            <person name="Kuo A."/>
            <person name="Miyauchi S."/>
            <person name="Kiss E."/>
            <person name="Drula E."/>
            <person name="Kohler A."/>
            <person name="Sanchez-Garcia M."/>
            <person name="Andreopoulos B."/>
            <person name="Barry K.W."/>
            <person name="Bonito G."/>
            <person name="Buee M."/>
            <person name="Carver A."/>
            <person name="Chen C."/>
            <person name="Cichocki N."/>
            <person name="Clum A."/>
            <person name="Culley D."/>
            <person name="Crous P.W."/>
            <person name="Fauchery L."/>
            <person name="Girlanda M."/>
            <person name="Hayes R."/>
            <person name="Keri Z."/>
            <person name="Labutti K."/>
            <person name="Lipzen A."/>
            <person name="Lombard V."/>
            <person name="Magnuson J."/>
            <person name="Maillard F."/>
            <person name="Morin E."/>
            <person name="Murat C."/>
            <person name="Nolan M."/>
            <person name="Ohm R."/>
            <person name="Pangilinan J."/>
            <person name="Pereira M."/>
            <person name="Perotto S."/>
            <person name="Peter M."/>
            <person name="Riley R."/>
            <person name="Sitrit Y."/>
            <person name="Stielow B."/>
            <person name="Szollosi G."/>
            <person name="Zifcakova L."/>
            <person name="Stursova M."/>
            <person name="Spatafora J.W."/>
            <person name="Tedersoo L."/>
            <person name="Vaario L.-M."/>
            <person name="Yamada A."/>
            <person name="Yan M."/>
            <person name="Wang P."/>
            <person name="Xu J."/>
            <person name="Bruns T."/>
            <person name="Baldrian P."/>
            <person name="Vilgalys R."/>
            <person name="Henrissat B."/>
            <person name="Grigoriev I.V."/>
            <person name="Hibbett D."/>
            <person name="Nagy L.G."/>
            <person name="Martin F.M."/>
        </authorList>
    </citation>
    <scope>NUCLEOTIDE SEQUENCE</scope>
    <source>
        <strain evidence="1">P2</strain>
    </source>
</reference>
<reference evidence="1" key="2">
    <citation type="journal article" date="2020" name="Nat. Commun.">
        <title>Large-scale genome sequencing of mycorrhizal fungi provides insights into the early evolution of symbiotic traits.</title>
        <authorList>
            <person name="Miyauchi S."/>
            <person name="Kiss E."/>
            <person name="Kuo A."/>
            <person name="Drula E."/>
            <person name="Kohler A."/>
            <person name="Sanchez-Garcia M."/>
            <person name="Morin E."/>
            <person name="Andreopoulos B."/>
            <person name="Barry K.W."/>
            <person name="Bonito G."/>
            <person name="Buee M."/>
            <person name="Carver A."/>
            <person name="Chen C."/>
            <person name="Cichocki N."/>
            <person name="Clum A."/>
            <person name="Culley D."/>
            <person name="Crous P.W."/>
            <person name="Fauchery L."/>
            <person name="Girlanda M."/>
            <person name="Hayes R.D."/>
            <person name="Keri Z."/>
            <person name="LaButti K."/>
            <person name="Lipzen A."/>
            <person name="Lombard V."/>
            <person name="Magnuson J."/>
            <person name="Maillard F."/>
            <person name="Murat C."/>
            <person name="Nolan M."/>
            <person name="Ohm R.A."/>
            <person name="Pangilinan J."/>
            <person name="Pereira M.F."/>
            <person name="Perotto S."/>
            <person name="Peter M."/>
            <person name="Pfister S."/>
            <person name="Riley R."/>
            <person name="Sitrit Y."/>
            <person name="Stielow J.B."/>
            <person name="Szollosi G."/>
            <person name="Zifcakova L."/>
            <person name="Stursova M."/>
            <person name="Spatafora J.W."/>
            <person name="Tedersoo L."/>
            <person name="Vaario L.M."/>
            <person name="Yamada A."/>
            <person name="Yan M."/>
            <person name="Wang P."/>
            <person name="Xu J."/>
            <person name="Bruns T."/>
            <person name="Baldrian P."/>
            <person name="Vilgalys R."/>
            <person name="Dunand C."/>
            <person name="Henrissat B."/>
            <person name="Grigoriev I.V."/>
            <person name="Hibbett D."/>
            <person name="Nagy L.G."/>
            <person name="Martin F.M."/>
        </authorList>
    </citation>
    <scope>NUCLEOTIDE SEQUENCE</scope>
    <source>
        <strain evidence="1">P2</strain>
    </source>
</reference>
<organism evidence="1 2">
    <name type="scientific">Thelephora ganbajun</name>
    <name type="common">Ganba fungus</name>
    <dbReference type="NCBI Taxonomy" id="370292"/>
    <lineage>
        <taxon>Eukaryota</taxon>
        <taxon>Fungi</taxon>
        <taxon>Dikarya</taxon>
        <taxon>Basidiomycota</taxon>
        <taxon>Agaricomycotina</taxon>
        <taxon>Agaricomycetes</taxon>
        <taxon>Thelephorales</taxon>
        <taxon>Thelephoraceae</taxon>
        <taxon>Thelephora</taxon>
    </lineage>
</organism>
<evidence type="ECO:0000313" key="2">
    <source>
        <dbReference type="Proteomes" id="UP000886501"/>
    </source>
</evidence>
<accession>A0ACB6ZQ68</accession>
<sequence length="372" mass="41099">MSKDTYYAADAIGSRHKVSALVNEQPPFPSQRSDTDAESVRFSSESEERPFEHWYRGDVSRNGGVGEFRVARHKEMLDIASHGHFTKKQLSSRSASRFGVHTELASPRRRAGSIGVDTRSSFYMEEPRSKDDLVLDEVPPPTMAYSDPEPDDDHESDMDYYFNSHTTTGSPPPASFESEPQQTTMVSRIPTPSQKRPSRDDAQTTRSMVTPEPVRGSSDSPSTASTAPPRTPTPRARSQTPTKATGNQTPKRKPKSPGPDKSPRSSGIAKGVKTPPKTPPSAHRIKKGEESRRSVGVYPVTDLENAEHAIPTWTQPIAGSNWDEVVLPAVARKKGLDGQYQTTDGSPEPRKPQPERPEPVRVSTFDIWVRSD</sequence>
<gene>
    <name evidence="1" type="ORF">BDM02DRAFT_3090921</name>
</gene>
<keyword evidence="2" id="KW-1185">Reference proteome</keyword>
<name>A0ACB6ZQ68_THEGA</name>